<keyword evidence="4" id="KW-0378">Hydrolase</keyword>
<dbReference type="PANTHER" id="PTHR34039:SF1">
    <property type="entry name" value="UPF0102 PROTEIN YRAN"/>
    <property type="match status" value="1"/>
</dbReference>
<keyword evidence="4" id="KW-0540">Nuclease</keyword>
<gene>
    <name evidence="3" type="ORF">K3F53_11700</name>
    <name evidence="4" type="ORF">SAMN04489735_1001159</name>
</gene>
<dbReference type="CDD" id="cd20736">
    <property type="entry name" value="PoNe_Nuclease"/>
    <property type="match status" value="1"/>
</dbReference>
<dbReference type="InterPro" id="IPR011856">
    <property type="entry name" value="tRNA_endonuc-like_dom_sf"/>
</dbReference>
<dbReference type="InterPro" id="IPR003509">
    <property type="entry name" value="UPF0102_YraN-like"/>
</dbReference>
<organism evidence="4 5">
    <name type="scientific">Aneurinibacillus thermoaerophilus</name>
    <dbReference type="NCBI Taxonomy" id="143495"/>
    <lineage>
        <taxon>Bacteria</taxon>
        <taxon>Bacillati</taxon>
        <taxon>Bacillota</taxon>
        <taxon>Bacilli</taxon>
        <taxon>Bacillales</taxon>
        <taxon>Paenibacillaceae</taxon>
        <taxon>Aneurinibacillus group</taxon>
        <taxon>Aneurinibacillus</taxon>
    </lineage>
</organism>
<sequence length="123" mass="14331">MTPKKMNRQRGAEGEEWARRYLEGKGFVFERRNFRTRDGEIDLIMREGDTLVFVEVKLRTTVRFGHGSEAVTPAKQRTIRKVATAYLQRYGYVASAPSVRFDVISIVCYRDKTYKVTHIPHAF</sequence>
<dbReference type="EMBL" id="FNDE01000001">
    <property type="protein sequence ID" value="SDG70010.1"/>
    <property type="molecule type" value="Genomic_DNA"/>
</dbReference>
<protein>
    <recommendedName>
        <fullName evidence="2">UPF0102 protein K3F53_11700</fullName>
    </recommendedName>
</protein>
<evidence type="ECO:0000313" key="4">
    <source>
        <dbReference type="EMBL" id="SDG70010.1"/>
    </source>
</evidence>
<dbReference type="GeneID" id="97142037"/>
<dbReference type="Proteomes" id="UP000826616">
    <property type="component" value="Chromosome"/>
</dbReference>
<dbReference type="NCBIfam" id="NF009150">
    <property type="entry name" value="PRK12497.1-3"/>
    <property type="match status" value="1"/>
</dbReference>
<name>A0A1G7WFQ1_ANETH</name>
<evidence type="ECO:0000313" key="5">
    <source>
        <dbReference type="Proteomes" id="UP000198956"/>
    </source>
</evidence>
<dbReference type="HAMAP" id="MF_00048">
    <property type="entry name" value="UPF0102"/>
    <property type="match status" value="1"/>
</dbReference>
<reference evidence="3 6" key="2">
    <citation type="submission" date="2021-08" db="EMBL/GenBank/DDBJ databases">
        <title>Complete genome sequence of the strain Aneurinibacillus thermoaerophilus CCM 8960.</title>
        <authorList>
            <person name="Musilova J."/>
            <person name="Kourilova X."/>
            <person name="Pernicova I."/>
            <person name="Bezdicek M."/>
            <person name="Lengerova M."/>
            <person name="Obruca S."/>
            <person name="Sedlar K."/>
        </authorList>
    </citation>
    <scope>NUCLEOTIDE SEQUENCE [LARGE SCALE GENOMIC DNA]</scope>
    <source>
        <strain evidence="3 6">CCM 8960</strain>
    </source>
</reference>
<accession>A0A1G7WFQ1</accession>
<reference evidence="4 5" key="1">
    <citation type="submission" date="2016-10" db="EMBL/GenBank/DDBJ databases">
        <authorList>
            <person name="de Groot N.N."/>
        </authorList>
    </citation>
    <scope>NUCLEOTIDE SEQUENCE [LARGE SCALE GENOMIC DNA]</scope>
    <source>
        <strain evidence="4 5">L 420-91</strain>
    </source>
</reference>
<dbReference type="AlphaFoldDB" id="A0A1G7WFQ1"/>
<evidence type="ECO:0000256" key="2">
    <source>
        <dbReference type="HAMAP-Rule" id="MF_00048"/>
    </source>
</evidence>
<evidence type="ECO:0000256" key="1">
    <source>
        <dbReference type="ARBA" id="ARBA00006738"/>
    </source>
</evidence>
<dbReference type="PANTHER" id="PTHR34039">
    <property type="entry name" value="UPF0102 PROTEIN YRAN"/>
    <property type="match status" value="1"/>
</dbReference>
<dbReference type="EMBL" id="CP080764">
    <property type="protein sequence ID" value="QYY41599.1"/>
    <property type="molecule type" value="Genomic_DNA"/>
</dbReference>
<evidence type="ECO:0000313" key="3">
    <source>
        <dbReference type="EMBL" id="QYY41599.1"/>
    </source>
</evidence>
<dbReference type="RefSeq" id="WP_057898389.1">
    <property type="nucleotide sequence ID" value="NZ_CP080764.1"/>
</dbReference>
<dbReference type="Proteomes" id="UP000198956">
    <property type="component" value="Unassembled WGS sequence"/>
</dbReference>
<dbReference type="InterPro" id="IPR011335">
    <property type="entry name" value="Restrct_endonuc-II-like"/>
</dbReference>
<dbReference type="SUPFAM" id="SSF52980">
    <property type="entry name" value="Restriction endonuclease-like"/>
    <property type="match status" value="1"/>
</dbReference>
<dbReference type="GO" id="GO:0004519">
    <property type="term" value="F:endonuclease activity"/>
    <property type="evidence" value="ECO:0007669"/>
    <property type="project" value="UniProtKB-KW"/>
</dbReference>
<keyword evidence="6" id="KW-1185">Reference proteome</keyword>
<dbReference type="Pfam" id="PF02021">
    <property type="entry name" value="UPF0102"/>
    <property type="match status" value="1"/>
</dbReference>
<keyword evidence="4" id="KW-0255">Endonuclease</keyword>
<dbReference type="NCBIfam" id="TIGR00252">
    <property type="entry name" value="YraN family protein"/>
    <property type="match status" value="1"/>
</dbReference>
<evidence type="ECO:0000313" key="6">
    <source>
        <dbReference type="Proteomes" id="UP000826616"/>
    </source>
</evidence>
<dbReference type="Gene3D" id="3.40.1350.10">
    <property type="match status" value="1"/>
</dbReference>
<proteinExistence type="inferred from homology"/>
<dbReference type="GO" id="GO:0003676">
    <property type="term" value="F:nucleic acid binding"/>
    <property type="evidence" value="ECO:0007669"/>
    <property type="project" value="InterPro"/>
</dbReference>
<dbReference type="NCBIfam" id="NF009154">
    <property type="entry name" value="PRK12497.3-3"/>
    <property type="match status" value="1"/>
</dbReference>
<comment type="similarity">
    <text evidence="1 2">Belongs to the UPF0102 family.</text>
</comment>